<protein>
    <recommendedName>
        <fullName evidence="1">KIB1-4 beta-propeller domain-containing protein</fullName>
    </recommendedName>
</protein>
<dbReference type="OrthoDB" id="587756at2759"/>
<feature type="domain" description="KIB1-4 beta-propeller" evidence="1">
    <location>
        <begin position="78"/>
        <end position="343"/>
    </location>
</feature>
<organism evidence="2 3">
    <name type="scientific">Zizania palustris</name>
    <name type="common">Northern wild rice</name>
    <dbReference type="NCBI Taxonomy" id="103762"/>
    <lineage>
        <taxon>Eukaryota</taxon>
        <taxon>Viridiplantae</taxon>
        <taxon>Streptophyta</taxon>
        <taxon>Embryophyta</taxon>
        <taxon>Tracheophyta</taxon>
        <taxon>Spermatophyta</taxon>
        <taxon>Magnoliopsida</taxon>
        <taxon>Liliopsida</taxon>
        <taxon>Poales</taxon>
        <taxon>Poaceae</taxon>
        <taxon>BOP clade</taxon>
        <taxon>Oryzoideae</taxon>
        <taxon>Oryzeae</taxon>
        <taxon>Zizaniinae</taxon>
        <taxon>Zizania</taxon>
    </lineage>
</organism>
<evidence type="ECO:0000313" key="2">
    <source>
        <dbReference type="EMBL" id="KAG8086469.1"/>
    </source>
</evidence>
<dbReference type="PANTHER" id="PTHR33110">
    <property type="entry name" value="F-BOX/KELCH-REPEAT PROTEIN-RELATED"/>
    <property type="match status" value="1"/>
</dbReference>
<dbReference type="AlphaFoldDB" id="A0A8J5WD15"/>
<dbReference type="Pfam" id="PF03478">
    <property type="entry name" value="Beta-prop_KIB1-4"/>
    <property type="match status" value="1"/>
</dbReference>
<accession>A0A8J5WD15</accession>
<dbReference type="InterPro" id="IPR005174">
    <property type="entry name" value="KIB1-4_b-propeller"/>
</dbReference>
<proteinExistence type="predicted"/>
<dbReference type="EMBL" id="JAAALK010000082">
    <property type="protein sequence ID" value="KAG8086469.1"/>
    <property type="molecule type" value="Genomic_DNA"/>
</dbReference>
<reference evidence="2" key="2">
    <citation type="submission" date="2021-02" db="EMBL/GenBank/DDBJ databases">
        <authorList>
            <person name="Kimball J.A."/>
            <person name="Haas M.W."/>
            <person name="Macchietto M."/>
            <person name="Kono T."/>
            <person name="Duquette J."/>
            <person name="Shao M."/>
        </authorList>
    </citation>
    <scope>NUCLEOTIDE SEQUENCE</scope>
    <source>
        <tissue evidence="2">Fresh leaf tissue</tissue>
    </source>
</reference>
<gene>
    <name evidence="2" type="ORF">GUJ93_ZPchr0010g8848</name>
</gene>
<dbReference type="PANTHER" id="PTHR33110:SF125">
    <property type="entry name" value="OS05G0570350 PROTEIN"/>
    <property type="match status" value="1"/>
</dbReference>
<comment type="caution">
    <text evidence="2">The sequence shown here is derived from an EMBL/GenBank/DDBJ whole genome shotgun (WGS) entry which is preliminary data.</text>
</comment>
<evidence type="ECO:0000259" key="1">
    <source>
        <dbReference type="Pfam" id="PF03478"/>
    </source>
</evidence>
<dbReference type="Proteomes" id="UP000729402">
    <property type="component" value="Unassembled WGS sequence"/>
</dbReference>
<evidence type="ECO:0000313" key="3">
    <source>
        <dbReference type="Proteomes" id="UP000729402"/>
    </source>
</evidence>
<sequence length="393" mass="44435">MDAPAPTEVHGGDLHADLLKLICHLLPCPVDRRHMGQVCRFWRRSVTPEHPPPPPHPWIVLQRDGGPSFSCVFRGCITHRFKIPDDARVARYLSPYDGGWVFLTIGGVSRHANTLLNVLTGQRFMLPSLARMHRGLNIPVVILAATLSSPPVHGHSVIAAIVSSFHDTEPIEGRNLAFWRLGDMDRWVAGPIIPISTSHDVIFYHGTFHVIDEHDVVHVLRASVPPIDKHGNVRLFRVDKLYVQREDHDYGEHVAARYLVESRGELLMVVRLGQPTSSFRVFQMVLVSMLNSPIMEYTWEELHALDGRALFVGRCSSRSYEVAEHAGLEDGVYFLDDGSFHDQDNDRLLLQSAYQLQFRCSDSGRWSARTHQIENFFPGQGTSKYSPPVWILP</sequence>
<name>A0A8J5WD15_ZIZPA</name>
<reference evidence="2" key="1">
    <citation type="journal article" date="2021" name="bioRxiv">
        <title>Whole Genome Assembly and Annotation of Northern Wild Rice, Zizania palustris L., Supports a Whole Genome Duplication in the Zizania Genus.</title>
        <authorList>
            <person name="Haas M."/>
            <person name="Kono T."/>
            <person name="Macchietto M."/>
            <person name="Millas R."/>
            <person name="McGilp L."/>
            <person name="Shao M."/>
            <person name="Duquette J."/>
            <person name="Hirsch C.N."/>
            <person name="Kimball J."/>
        </authorList>
    </citation>
    <scope>NUCLEOTIDE SEQUENCE</scope>
    <source>
        <tissue evidence="2">Fresh leaf tissue</tissue>
    </source>
</reference>
<keyword evidence="3" id="KW-1185">Reference proteome</keyword>